<feature type="domain" description="Metallo-beta-lactamase" evidence="1">
    <location>
        <begin position="63"/>
        <end position="259"/>
    </location>
</feature>
<evidence type="ECO:0000259" key="1">
    <source>
        <dbReference type="Pfam" id="PF12706"/>
    </source>
</evidence>
<dbReference type="InterPro" id="IPR036866">
    <property type="entry name" value="RibonucZ/Hydroxyglut_hydro"/>
</dbReference>
<keyword evidence="3" id="KW-1185">Reference proteome</keyword>
<dbReference type="Gene3D" id="3.60.15.10">
    <property type="entry name" value="Ribonuclease Z/Hydroxyacylglutathione hydrolase-like"/>
    <property type="match status" value="1"/>
</dbReference>
<name>A0A498R764_9FIRM</name>
<dbReference type="Proteomes" id="UP000277811">
    <property type="component" value="Unassembled WGS sequence"/>
</dbReference>
<sequence>MRYIRALNILFDRLKMNFTENPDRRPQRSIPVVKPELTGFLSDKSQAIWFGHSTVFIQAEGKTVLCDPVLTKLFWLFTLVTGKRFTDELPVTVRDIPRVDILLLSHDHYDHMDYKTIMALKDKVNHYCVPAGVGMRLEKWGIDKEKITEFTYGETLEILDLTFTCTPSRHFSGRRLNDRNKTLWCSWVITGKKTNLFFSGDGAYGPHFKLIGDKHGPFDITFLECGQANDFFGQIHMVPEKAVQAQIDLKGQLMVPIHWGMFSQSNPNWTGQIERLMLEARKKGVPVATPRIGEIVTIGDDNYPNRQWWRDYR</sequence>
<dbReference type="SUPFAM" id="SSF56281">
    <property type="entry name" value="Metallo-hydrolase/oxidoreductase"/>
    <property type="match status" value="1"/>
</dbReference>
<protein>
    <submittedName>
        <fullName evidence="2">Metallo-beta-lactamase</fullName>
    </submittedName>
</protein>
<proteinExistence type="predicted"/>
<accession>A0A498R764</accession>
<dbReference type="PANTHER" id="PTHR15032">
    <property type="entry name" value="N-ACYL-PHOSPHATIDYLETHANOLAMINE-HYDROLYZING PHOSPHOLIPASE D"/>
    <property type="match status" value="1"/>
</dbReference>
<dbReference type="AlphaFoldDB" id="A0A498R764"/>
<dbReference type="PANTHER" id="PTHR15032:SF4">
    <property type="entry name" value="N-ACYL-PHOSPHATIDYLETHANOLAMINE-HYDROLYZING PHOSPHOLIPASE D"/>
    <property type="match status" value="1"/>
</dbReference>
<dbReference type="RefSeq" id="WP_207857558.1">
    <property type="nucleotide sequence ID" value="NZ_UPPP01000072.1"/>
</dbReference>
<evidence type="ECO:0000313" key="2">
    <source>
        <dbReference type="EMBL" id="VBB07211.1"/>
    </source>
</evidence>
<gene>
    <name evidence="2" type="ORF">LUCI_2455</name>
</gene>
<dbReference type="Pfam" id="PF12706">
    <property type="entry name" value="Lactamase_B_2"/>
    <property type="match status" value="1"/>
</dbReference>
<evidence type="ECO:0000313" key="3">
    <source>
        <dbReference type="Proteomes" id="UP000277811"/>
    </source>
</evidence>
<dbReference type="EMBL" id="UPPP01000072">
    <property type="protein sequence ID" value="VBB07211.1"/>
    <property type="molecule type" value="Genomic_DNA"/>
</dbReference>
<dbReference type="GO" id="GO:0005737">
    <property type="term" value="C:cytoplasm"/>
    <property type="evidence" value="ECO:0007669"/>
    <property type="project" value="TreeGrafter"/>
</dbReference>
<dbReference type="InterPro" id="IPR001279">
    <property type="entry name" value="Metallo-B-lactamas"/>
</dbReference>
<organism evidence="2 3">
    <name type="scientific">Lucifera butyrica</name>
    <dbReference type="NCBI Taxonomy" id="1351585"/>
    <lineage>
        <taxon>Bacteria</taxon>
        <taxon>Bacillati</taxon>
        <taxon>Bacillota</taxon>
        <taxon>Negativicutes</taxon>
        <taxon>Veillonellales</taxon>
        <taxon>Veillonellaceae</taxon>
        <taxon>Lucifera</taxon>
    </lineage>
</organism>
<reference evidence="2 3" key="1">
    <citation type="submission" date="2018-06" db="EMBL/GenBank/DDBJ databases">
        <authorList>
            <person name="Strepis N."/>
        </authorList>
    </citation>
    <scope>NUCLEOTIDE SEQUENCE [LARGE SCALE GENOMIC DNA]</scope>
    <source>
        <strain evidence="2">LUCI</strain>
    </source>
</reference>